<protein>
    <submittedName>
        <fullName evidence="1">Uncharacterized protein</fullName>
    </submittedName>
</protein>
<dbReference type="EMBL" id="JAMSHJ010000002">
    <property type="protein sequence ID" value="KAI5439804.1"/>
    <property type="molecule type" value="Genomic_DNA"/>
</dbReference>
<evidence type="ECO:0000313" key="2">
    <source>
        <dbReference type="Proteomes" id="UP001058974"/>
    </source>
</evidence>
<organism evidence="1 2">
    <name type="scientific">Pisum sativum</name>
    <name type="common">Garden pea</name>
    <name type="synonym">Lathyrus oleraceus</name>
    <dbReference type="NCBI Taxonomy" id="3888"/>
    <lineage>
        <taxon>Eukaryota</taxon>
        <taxon>Viridiplantae</taxon>
        <taxon>Streptophyta</taxon>
        <taxon>Embryophyta</taxon>
        <taxon>Tracheophyta</taxon>
        <taxon>Spermatophyta</taxon>
        <taxon>Magnoliopsida</taxon>
        <taxon>eudicotyledons</taxon>
        <taxon>Gunneridae</taxon>
        <taxon>Pentapetalae</taxon>
        <taxon>rosids</taxon>
        <taxon>fabids</taxon>
        <taxon>Fabales</taxon>
        <taxon>Fabaceae</taxon>
        <taxon>Papilionoideae</taxon>
        <taxon>50 kb inversion clade</taxon>
        <taxon>NPAAA clade</taxon>
        <taxon>Hologalegina</taxon>
        <taxon>IRL clade</taxon>
        <taxon>Fabeae</taxon>
        <taxon>Lathyrus</taxon>
    </lineage>
</organism>
<gene>
    <name evidence="1" type="ORF">KIW84_025251</name>
</gene>
<sequence>MDLNSYDEGDLLAFKNSTIRGEMTNHGGFDLDARDDEVWSMTDGDFENIQLGEDPTGSVKIGSDLPWNIACHHLNVEIKARYVSQCWRRQSSEKAEVTASTVQGLLKTQFISEAKYTDWLSNIVLVKKASKK</sequence>
<comment type="caution">
    <text evidence="1">The sequence shown here is derived from an EMBL/GenBank/DDBJ whole genome shotgun (WGS) entry which is preliminary data.</text>
</comment>
<evidence type="ECO:0000313" key="1">
    <source>
        <dbReference type="EMBL" id="KAI5439804.1"/>
    </source>
</evidence>
<dbReference type="SUPFAM" id="SSF56672">
    <property type="entry name" value="DNA/RNA polymerases"/>
    <property type="match status" value="1"/>
</dbReference>
<dbReference type="Gramene" id="Psat02G0525100-T1">
    <property type="protein sequence ID" value="KAI5439804.1"/>
    <property type="gene ID" value="KIW84_025251"/>
</dbReference>
<dbReference type="InterPro" id="IPR043502">
    <property type="entry name" value="DNA/RNA_pol_sf"/>
</dbReference>
<reference evidence="1 2" key="1">
    <citation type="journal article" date="2022" name="Nat. Genet.">
        <title>Improved pea reference genome and pan-genome highlight genomic features and evolutionary characteristics.</title>
        <authorList>
            <person name="Yang T."/>
            <person name="Liu R."/>
            <person name="Luo Y."/>
            <person name="Hu S."/>
            <person name="Wang D."/>
            <person name="Wang C."/>
            <person name="Pandey M.K."/>
            <person name="Ge S."/>
            <person name="Xu Q."/>
            <person name="Li N."/>
            <person name="Li G."/>
            <person name="Huang Y."/>
            <person name="Saxena R.K."/>
            <person name="Ji Y."/>
            <person name="Li M."/>
            <person name="Yan X."/>
            <person name="He Y."/>
            <person name="Liu Y."/>
            <person name="Wang X."/>
            <person name="Xiang C."/>
            <person name="Varshney R.K."/>
            <person name="Ding H."/>
            <person name="Gao S."/>
            <person name="Zong X."/>
        </authorList>
    </citation>
    <scope>NUCLEOTIDE SEQUENCE [LARGE SCALE GENOMIC DNA]</scope>
    <source>
        <strain evidence="1 2">cv. Zhongwan 6</strain>
    </source>
</reference>
<dbReference type="Gene3D" id="3.10.10.10">
    <property type="entry name" value="HIV Type 1 Reverse Transcriptase, subunit A, domain 1"/>
    <property type="match status" value="1"/>
</dbReference>
<proteinExistence type="predicted"/>
<dbReference type="Proteomes" id="UP001058974">
    <property type="component" value="Chromosome 2"/>
</dbReference>
<name>A0A9D4YJZ3_PEA</name>
<accession>A0A9D4YJZ3</accession>
<dbReference type="AlphaFoldDB" id="A0A9D4YJZ3"/>
<keyword evidence="2" id="KW-1185">Reference proteome</keyword>